<gene>
    <name evidence="7" type="ORF">PECAL_1P10150</name>
</gene>
<sequence>MMLEREEGRHINWCSDGLSFEVPDKDVFVRETLPRYFRHSRFASFQRQLNLYGFKKVSDGELRFEHPDFLRDAPQRVTKVLRAPPQPQKPRPKKKKVVRKPPSSDDDYSDGDKTPSPKRSRCDVSALFGRDEATTAEALFSLSAPASPAGTGSVGFPSPDVTLRKATEKLQNQPPPAPPIATPSPASSFGSRTNPRAPPPSPHGFGAALACVRAASGSLDSDELRDPLLRRGLSDGSDGWQRALDAGPAPPSEPLWALDTPTGGFGATFFGDDA</sequence>
<dbReference type="PANTHER" id="PTHR10015">
    <property type="entry name" value="HEAT SHOCK TRANSCRIPTION FACTOR"/>
    <property type="match status" value="1"/>
</dbReference>
<evidence type="ECO:0000256" key="5">
    <source>
        <dbReference type="SAM" id="MobiDB-lite"/>
    </source>
</evidence>
<evidence type="ECO:0000256" key="1">
    <source>
        <dbReference type="ARBA" id="ARBA00004123"/>
    </source>
</evidence>
<dbReference type="EMBL" id="CAKKNE010000001">
    <property type="protein sequence ID" value="CAH0364642.1"/>
    <property type="molecule type" value="Genomic_DNA"/>
</dbReference>
<evidence type="ECO:0000259" key="6">
    <source>
        <dbReference type="SMART" id="SM00415"/>
    </source>
</evidence>
<evidence type="ECO:0000256" key="3">
    <source>
        <dbReference type="ARBA" id="ARBA00023242"/>
    </source>
</evidence>
<dbReference type="Gene3D" id="1.10.10.10">
    <property type="entry name" value="Winged helix-like DNA-binding domain superfamily/Winged helix DNA-binding domain"/>
    <property type="match status" value="1"/>
</dbReference>
<comment type="subcellular location">
    <subcellularLocation>
        <location evidence="1">Nucleus</location>
    </subcellularLocation>
</comment>
<dbReference type="Proteomes" id="UP000789595">
    <property type="component" value="Unassembled WGS sequence"/>
</dbReference>
<dbReference type="GO" id="GO:0005634">
    <property type="term" value="C:nucleus"/>
    <property type="evidence" value="ECO:0007669"/>
    <property type="project" value="UniProtKB-SubCell"/>
</dbReference>
<dbReference type="PRINTS" id="PR00056">
    <property type="entry name" value="HSFDOMAIN"/>
</dbReference>
<dbReference type="OrthoDB" id="60033at2759"/>
<dbReference type="InterPro" id="IPR036388">
    <property type="entry name" value="WH-like_DNA-bd_sf"/>
</dbReference>
<dbReference type="GO" id="GO:0043565">
    <property type="term" value="F:sequence-specific DNA binding"/>
    <property type="evidence" value="ECO:0007669"/>
    <property type="project" value="InterPro"/>
</dbReference>
<reference evidence="7" key="1">
    <citation type="submission" date="2021-11" db="EMBL/GenBank/DDBJ databases">
        <authorList>
            <consortium name="Genoscope - CEA"/>
            <person name="William W."/>
        </authorList>
    </citation>
    <scope>NUCLEOTIDE SEQUENCE</scope>
</reference>
<accession>A0A8J2WQ99</accession>
<name>A0A8J2WQ99_9STRA</name>
<dbReference type="GO" id="GO:0003700">
    <property type="term" value="F:DNA-binding transcription factor activity"/>
    <property type="evidence" value="ECO:0007669"/>
    <property type="project" value="InterPro"/>
</dbReference>
<feature type="compositionally biased region" description="Basic and acidic residues" evidence="5">
    <location>
        <begin position="222"/>
        <end position="233"/>
    </location>
</feature>
<feature type="compositionally biased region" description="Basic residues" evidence="5">
    <location>
        <begin position="90"/>
        <end position="99"/>
    </location>
</feature>
<comment type="similarity">
    <text evidence="4">Belongs to the HSF family.</text>
</comment>
<keyword evidence="8" id="KW-1185">Reference proteome</keyword>
<protein>
    <recommendedName>
        <fullName evidence="6">HSF-type DNA-binding domain-containing protein</fullName>
    </recommendedName>
</protein>
<dbReference type="Pfam" id="PF00447">
    <property type="entry name" value="HSF_DNA-bind"/>
    <property type="match status" value="1"/>
</dbReference>
<comment type="caution">
    <text evidence="7">The sequence shown here is derived from an EMBL/GenBank/DDBJ whole genome shotgun (WGS) entry which is preliminary data.</text>
</comment>
<feature type="region of interest" description="Disordered" evidence="5">
    <location>
        <begin position="80"/>
        <end position="124"/>
    </location>
</feature>
<evidence type="ECO:0000313" key="7">
    <source>
        <dbReference type="EMBL" id="CAH0364642.1"/>
    </source>
</evidence>
<feature type="compositionally biased region" description="Low complexity" evidence="5">
    <location>
        <begin position="259"/>
        <end position="274"/>
    </location>
</feature>
<evidence type="ECO:0000256" key="4">
    <source>
        <dbReference type="RuleBase" id="RU004020"/>
    </source>
</evidence>
<dbReference type="SUPFAM" id="SSF46785">
    <property type="entry name" value="Winged helix' DNA-binding domain"/>
    <property type="match status" value="1"/>
</dbReference>
<keyword evidence="3" id="KW-0539">Nucleus</keyword>
<keyword evidence="2" id="KW-0238">DNA-binding</keyword>
<proteinExistence type="inferred from homology"/>
<feature type="compositionally biased region" description="Pro residues" evidence="5">
    <location>
        <begin position="173"/>
        <end position="182"/>
    </location>
</feature>
<evidence type="ECO:0000256" key="2">
    <source>
        <dbReference type="ARBA" id="ARBA00023125"/>
    </source>
</evidence>
<dbReference type="InterPro" id="IPR000232">
    <property type="entry name" value="HSF_DNA-bd"/>
</dbReference>
<feature type="region of interest" description="Disordered" evidence="5">
    <location>
        <begin position="144"/>
        <end position="274"/>
    </location>
</feature>
<dbReference type="InterPro" id="IPR036390">
    <property type="entry name" value="WH_DNA-bd_sf"/>
</dbReference>
<organism evidence="7 8">
    <name type="scientific">Pelagomonas calceolata</name>
    <dbReference type="NCBI Taxonomy" id="35677"/>
    <lineage>
        <taxon>Eukaryota</taxon>
        <taxon>Sar</taxon>
        <taxon>Stramenopiles</taxon>
        <taxon>Ochrophyta</taxon>
        <taxon>Pelagophyceae</taxon>
        <taxon>Pelagomonadales</taxon>
        <taxon>Pelagomonadaceae</taxon>
        <taxon>Pelagomonas</taxon>
    </lineage>
</organism>
<evidence type="ECO:0000313" key="8">
    <source>
        <dbReference type="Proteomes" id="UP000789595"/>
    </source>
</evidence>
<dbReference type="AlphaFoldDB" id="A0A8J2WQ99"/>
<dbReference type="SMART" id="SM00415">
    <property type="entry name" value="HSF"/>
    <property type="match status" value="1"/>
</dbReference>
<feature type="domain" description="HSF-type DNA-binding" evidence="6">
    <location>
        <begin position="2"/>
        <end position="83"/>
    </location>
</feature>
<dbReference type="PANTHER" id="PTHR10015:SF427">
    <property type="entry name" value="HEAT SHOCK FACTOR PROTEIN"/>
    <property type="match status" value="1"/>
</dbReference>